<dbReference type="SMART" id="SM00179">
    <property type="entry name" value="EGF_CA"/>
    <property type="match status" value="2"/>
</dbReference>
<reference evidence="25 26" key="1">
    <citation type="submission" date="2018-07" db="EMBL/GenBank/DDBJ databases">
        <title>A high quality draft genome assembly of the barn swallow (H. rustica rustica).</title>
        <authorList>
            <person name="Formenti G."/>
            <person name="Chiara M."/>
            <person name="Poveda L."/>
            <person name="Francoijs K.-J."/>
            <person name="Bonisoli-Alquati A."/>
            <person name="Canova L."/>
            <person name="Gianfranceschi L."/>
            <person name="Horner D.S."/>
            <person name="Saino N."/>
        </authorList>
    </citation>
    <scope>NUCLEOTIDE SEQUENCE [LARGE SCALE GENOMIC DNA]</scope>
    <source>
        <strain evidence="25">Chelidonia</strain>
        <tissue evidence="25">Blood</tissue>
    </source>
</reference>
<keyword evidence="14" id="KW-0325">Glycoprotein</keyword>
<dbReference type="EMBL" id="QRBI01000108">
    <property type="protein sequence ID" value="RMC11623.1"/>
    <property type="molecule type" value="Genomic_DNA"/>
</dbReference>
<dbReference type="FunFam" id="2.60.120.290:FF:000004">
    <property type="entry name" value="Metalloendopeptidase"/>
    <property type="match status" value="1"/>
</dbReference>
<feature type="binding site" evidence="17 19">
    <location>
        <position position="180"/>
    </location>
    <ligand>
        <name>Zn(2+)</name>
        <dbReference type="ChEBI" id="CHEBI:29105"/>
        <note>catalytic</note>
    </ligand>
</feature>
<keyword evidence="9 17" id="KW-0862">Zinc</keyword>
<evidence type="ECO:0000256" key="2">
    <source>
        <dbReference type="ARBA" id="ARBA00022473"/>
    </source>
</evidence>
<feature type="domain" description="EGF-like" evidence="23">
    <location>
        <begin position="658"/>
        <end position="698"/>
    </location>
</feature>
<comment type="cofactor">
    <cofactor evidence="19 20">
        <name>Zn(2+)</name>
        <dbReference type="ChEBI" id="CHEBI:29105"/>
    </cofactor>
    <text evidence="19 20">Binds 1 zinc ion per subunit.</text>
</comment>
<evidence type="ECO:0000259" key="22">
    <source>
        <dbReference type="PROSITE" id="PS01180"/>
    </source>
</evidence>
<dbReference type="InterPro" id="IPR015446">
    <property type="entry name" value="BMP_1/tolloid-like"/>
</dbReference>
<dbReference type="SUPFAM" id="SSF55486">
    <property type="entry name" value="Metalloproteases ('zincins'), catalytic domain"/>
    <property type="match status" value="1"/>
</dbReference>
<keyword evidence="13 19" id="KW-1015">Disulfide bond</keyword>
<evidence type="ECO:0000256" key="10">
    <source>
        <dbReference type="ARBA" id="ARBA00022837"/>
    </source>
</evidence>
<dbReference type="PIRSF" id="PIRSF001199">
    <property type="entry name" value="BMP_1/tolloid-like"/>
    <property type="match status" value="1"/>
</dbReference>
<keyword evidence="8 19" id="KW-0378">Hydrolase</keyword>
<feature type="disulfide bond" evidence="19">
    <location>
        <begin position="150"/>
        <end position="172"/>
    </location>
</feature>
<dbReference type="InterPro" id="IPR000152">
    <property type="entry name" value="EGF-type_Asp/Asn_hydroxyl_site"/>
</dbReference>
<keyword evidence="6 20" id="KW-0732">Signal</keyword>
<evidence type="ECO:0000256" key="8">
    <source>
        <dbReference type="ARBA" id="ARBA00022801"/>
    </source>
</evidence>
<dbReference type="Gene3D" id="2.60.120.290">
    <property type="entry name" value="Spermadhesin, CUB domain"/>
    <property type="match status" value="5"/>
</dbReference>
<feature type="signal peptide" evidence="20">
    <location>
        <begin position="1"/>
        <end position="24"/>
    </location>
</feature>
<keyword evidence="11 19" id="KW-0482">Metalloprotease</keyword>
<evidence type="ECO:0000256" key="14">
    <source>
        <dbReference type="ARBA" id="ARBA00023180"/>
    </source>
</evidence>
<evidence type="ECO:0000256" key="7">
    <source>
        <dbReference type="ARBA" id="ARBA00022737"/>
    </source>
</evidence>
<feature type="domain" description="Peptidase M12A" evidence="24">
    <location>
        <begin position="83"/>
        <end position="286"/>
    </location>
</feature>
<dbReference type="CDD" id="cd00054">
    <property type="entry name" value="EGF_CA"/>
    <property type="match status" value="2"/>
</dbReference>
<evidence type="ECO:0000256" key="6">
    <source>
        <dbReference type="ARBA" id="ARBA00022729"/>
    </source>
</evidence>
<dbReference type="SMART" id="SM00042">
    <property type="entry name" value="CUB"/>
    <property type="match status" value="5"/>
</dbReference>
<feature type="active site" evidence="16 19">
    <location>
        <position position="181"/>
    </location>
</feature>
<dbReference type="FunFam" id="2.60.120.290:FF:000005">
    <property type="entry name" value="Procollagen C-endopeptidase enhancer 1"/>
    <property type="match status" value="2"/>
</dbReference>
<dbReference type="InterPro" id="IPR024079">
    <property type="entry name" value="MetalloPept_cat_dom_sf"/>
</dbReference>
<dbReference type="Pfam" id="PF01400">
    <property type="entry name" value="Astacin"/>
    <property type="match status" value="1"/>
</dbReference>
<dbReference type="OrthoDB" id="431034at2759"/>
<keyword evidence="26" id="KW-1185">Reference proteome</keyword>
<evidence type="ECO:0000256" key="19">
    <source>
        <dbReference type="PROSITE-ProRule" id="PRU01211"/>
    </source>
</evidence>
<dbReference type="GO" id="GO:0006508">
    <property type="term" value="P:proteolysis"/>
    <property type="evidence" value="ECO:0007669"/>
    <property type="project" value="UniProtKB-KW"/>
</dbReference>
<evidence type="ECO:0000256" key="12">
    <source>
        <dbReference type="ARBA" id="ARBA00023145"/>
    </source>
</evidence>
<keyword evidence="4 19" id="KW-0645">Protease</keyword>
<keyword evidence="10" id="KW-0106">Calcium</keyword>
<evidence type="ECO:0000256" key="13">
    <source>
        <dbReference type="ARBA" id="ARBA00023157"/>
    </source>
</evidence>
<dbReference type="InterPro" id="IPR006026">
    <property type="entry name" value="Peptidase_Metallo"/>
</dbReference>
<dbReference type="EC" id="3.4.24.-" evidence="20"/>
<evidence type="ECO:0000259" key="23">
    <source>
        <dbReference type="PROSITE" id="PS50026"/>
    </source>
</evidence>
<protein>
    <recommendedName>
        <fullName evidence="20">Metalloendopeptidase</fullName>
        <ecNumber evidence="20">3.4.24.-</ecNumber>
    </recommendedName>
</protein>
<evidence type="ECO:0000256" key="18">
    <source>
        <dbReference type="PROSITE-ProRule" id="PRU00076"/>
    </source>
</evidence>
<dbReference type="PROSITE" id="PS51864">
    <property type="entry name" value="ASTACIN"/>
    <property type="match status" value="1"/>
</dbReference>
<dbReference type="FunFam" id="2.10.25.10:FF:000240">
    <property type="entry name" value="Vitamin K-dependent protein S"/>
    <property type="match status" value="1"/>
</dbReference>
<dbReference type="InterPro" id="IPR001881">
    <property type="entry name" value="EGF-like_Ca-bd_dom"/>
</dbReference>
<dbReference type="InterPro" id="IPR018097">
    <property type="entry name" value="EGF_Ca-bd_CS"/>
</dbReference>
<dbReference type="AlphaFoldDB" id="A0A3M0KEK4"/>
<evidence type="ECO:0000256" key="15">
    <source>
        <dbReference type="ARBA" id="ARBA00023329"/>
    </source>
</evidence>
<feature type="disulfide bond" evidence="19">
    <location>
        <begin position="152"/>
        <end position="153"/>
    </location>
</feature>
<dbReference type="PROSITE" id="PS01187">
    <property type="entry name" value="EGF_CA"/>
    <property type="match status" value="2"/>
</dbReference>
<keyword evidence="15" id="KW-0968">Cytoplasmic vesicle</keyword>
<comment type="subcellular location">
    <subcellularLocation>
        <location evidence="1">Cytoplasmic vesicle</location>
        <location evidence="1">Secretory vesicle</location>
    </subcellularLocation>
</comment>
<feature type="binding site" evidence="17 19">
    <location>
        <position position="184"/>
    </location>
    <ligand>
        <name>Zn(2+)</name>
        <dbReference type="ChEBI" id="CHEBI:29105"/>
        <note>catalytic</note>
    </ligand>
</feature>
<evidence type="ECO:0000256" key="11">
    <source>
        <dbReference type="ARBA" id="ARBA00023049"/>
    </source>
</evidence>
<proteinExistence type="predicted"/>
<comment type="caution">
    <text evidence="18">Lacks conserved residue(s) required for the propagation of feature annotation.</text>
</comment>
<dbReference type="FunFam" id="2.10.25.10:FF:000022">
    <property type="entry name" value="Metalloendopeptidase"/>
    <property type="match status" value="1"/>
</dbReference>
<dbReference type="SMART" id="SM00235">
    <property type="entry name" value="ZnMc"/>
    <property type="match status" value="1"/>
</dbReference>
<dbReference type="Pfam" id="PF14670">
    <property type="entry name" value="FXa_inhibition"/>
    <property type="match status" value="2"/>
</dbReference>
<keyword evidence="3 18" id="KW-0245">EGF-like domain</keyword>
<dbReference type="STRING" id="333673.A0A3M0KEK4"/>
<feature type="domain" description="CUB" evidence="22">
    <location>
        <begin position="279"/>
        <end position="354"/>
    </location>
</feature>
<dbReference type="PROSITE" id="PS50026">
    <property type="entry name" value="EGF_3"/>
    <property type="match status" value="1"/>
</dbReference>
<dbReference type="InterPro" id="IPR001506">
    <property type="entry name" value="Peptidase_M12A"/>
</dbReference>
<dbReference type="PANTHER" id="PTHR24251:SF53">
    <property type="entry name" value="BONE MORPHOGENETIC PROTEIN 1"/>
    <property type="match status" value="1"/>
</dbReference>
<evidence type="ECO:0000256" key="4">
    <source>
        <dbReference type="ARBA" id="ARBA00022670"/>
    </source>
</evidence>
<dbReference type="CDD" id="cd00041">
    <property type="entry name" value="CUB"/>
    <property type="match status" value="5"/>
</dbReference>
<dbReference type="PROSITE" id="PS01180">
    <property type="entry name" value="CUB"/>
    <property type="match status" value="5"/>
</dbReference>
<dbReference type="InterPro" id="IPR000742">
    <property type="entry name" value="EGF"/>
</dbReference>
<keyword evidence="7" id="KW-0677">Repeat</keyword>
<dbReference type="PROSITE" id="PS00010">
    <property type="entry name" value="ASX_HYDROXYL"/>
    <property type="match status" value="2"/>
</dbReference>
<feature type="domain" description="CUB" evidence="22">
    <location>
        <begin position="511"/>
        <end position="658"/>
    </location>
</feature>
<organism evidence="25 26">
    <name type="scientific">Hirundo rustica rustica</name>
    <dbReference type="NCBI Taxonomy" id="333673"/>
    <lineage>
        <taxon>Eukaryota</taxon>
        <taxon>Metazoa</taxon>
        <taxon>Chordata</taxon>
        <taxon>Craniata</taxon>
        <taxon>Vertebrata</taxon>
        <taxon>Euteleostomi</taxon>
        <taxon>Archelosauria</taxon>
        <taxon>Archosauria</taxon>
        <taxon>Dinosauria</taxon>
        <taxon>Saurischia</taxon>
        <taxon>Theropoda</taxon>
        <taxon>Coelurosauria</taxon>
        <taxon>Aves</taxon>
        <taxon>Neognathae</taxon>
        <taxon>Neoaves</taxon>
        <taxon>Telluraves</taxon>
        <taxon>Australaves</taxon>
        <taxon>Passeriformes</taxon>
        <taxon>Sylvioidea</taxon>
        <taxon>Hirundinidae</taxon>
        <taxon>Hirundo</taxon>
    </lineage>
</organism>
<accession>A0A3M0KEK4</accession>
<evidence type="ECO:0000256" key="17">
    <source>
        <dbReference type="PIRSR" id="PIRSR001199-2"/>
    </source>
</evidence>
<feature type="compositionally biased region" description="Low complexity" evidence="21">
    <location>
        <begin position="24"/>
        <end position="33"/>
    </location>
</feature>
<evidence type="ECO:0000256" key="16">
    <source>
        <dbReference type="PIRSR" id="PIRSR001199-1"/>
    </source>
</evidence>
<feature type="domain" description="CUB" evidence="22">
    <location>
        <begin position="784"/>
        <end position="917"/>
    </location>
</feature>
<feature type="region of interest" description="Disordered" evidence="21">
    <location>
        <begin position="24"/>
        <end position="43"/>
    </location>
</feature>
<evidence type="ECO:0000313" key="26">
    <source>
        <dbReference type="Proteomes" id="UP000269221"/>
    </source>
</evidence>
<evidence type="ECO:0000256" key="20">
    <source>
        <dbReference type="RuleBase" id="RU361183"/>
    </source>
</evidence>
<keyword evidence="12" id="KW-0865">Zymogen</keyword>
<feature type="chain" id="PRO_5017855757" description="Metalloendopeptidase" evidence="20">
    <location>
        <begin position="25"/>
        <end position="927"/>
    </location>
</feature>
<feature type="binding site" evidence="17 19">
    <location>
        <position position="190"/>
    </location>
    <ligand>
        <name>Zn(2+)</name>
        <dbReference type="ChEBI" id="CHEBI:29105"/>
        <note>catalytic</note>
    </ligand>
</feature>
<comment type="caution">
    <text evidence="25">The sequence shown here is derived from an EMBL/GenBank/DDBJ whole genome shotgun (WGS) entry which is preliminary data.</text>
</comment>
<name>A0A3M0KEK4_HIRRU</name>
<dbReference type="PANTHER" id="PTHR24251">
    <property type="entry name" value="OVOCHYMASE-RELATED"/>
    <property type="match status" value="1"/>
</dbReference>
<dbReference type="Gene3D" id="3.40.390.10">
    <property type="entry name" value="Collagenase (Catalytic Domain)"/>
    <property type="match status" value="1"/>
</dbReference>
<evidence type="ECO:0000256" key="5">
    <source>
        <dbReference type="ARBA" id="ARBA00022723"/>
    </source>
</evidence>
<evidence type="ECO:0000259" key="24">
    <source>
        <dbReference type="PROSITE" id="PS51864"/>
    </source>
</evidence>
<keyword evidence="2" id="KW-0217">Developmental protein</keyword>
<evidence type="ECO:0000256" key="1">
    <source>
        <dbReference type="ARBA" id="ARBA00004398"/>
    </source>
</evidence>
<dbReference type="GO" id="GO:0005509">
    <property type="term" value="F:calcium ion binding"/>
    <property type="evidence" value="ECO:0007669"/>
    <property type="project" value="InterPro"/>
</dbReference>
<evidence type="ECO:0000256" key="9">
    <source>
        <dbReference type="ARBA" id="ARBA00022833"/>
    </source>
</evidence>
<feature type="region of interest" description="Disordered" evidence="21">
    <location>
        <begin position="78"/>
        <end position="111"/>
    </location>
</feature>
<evidence type="ECO:0000313" key="25">
    <source>
        <dbReference type="EMBL" id="RMC11623.1"/>
    </source>
</evidence>
<dbReference type="PRINTS" id="PR00480">
    <property type="entry name" value="ASTACIN"/>
</dbReference>
<dbReference type="PROSITE" id="PS01186">
    <property type="entry name" value="EGF_2"/>
    <property type="match status" value="2"/>
</dbReference>
<dbReference type="InterPro" id="IPR000859">
    <property type="entry name" value="CUB_dom"/>
</dbReference>
<feature type="domain" description="CUB" evidence="22">
    <location>
        <begin position="669"/>
        <end position="783"/>
    </location>
</feature>
<dbReference type="Pfam" id="PF00431">
    <property type="entry name" value="CUB"/>
    <property type="match status" value="6"/>
</dbReference>
<dbReference type="GO" id="GO:0030133">
    <property type="term" value="C:transport vesicle"/>
    <property type="evidence" value="ECO:0007669"/>
    <property type="project" value="UniProtKB-SubCell"/>
</dbReference>
<evidence type="ECO:0000256" key="3">
    <source>
        <dbReference type="ARBA" id="ARBA00022536"/>
    </source>
</evidence>
<gene>
    <name evidence="25" type="ORF">DUI87_11744</name>
</gene>
<sequence>MGRGAAPLRRLLLSLLLLPAAGTGAPGASGALGEPETAEEPMEYRDPCKAAAFWGDIALDEDDLKLFQIDRTVDLTKHSDGNARHTSGGLGEEVSSENVTSTDHSDKAVKKGTQRAIFKQAMRHWEKHTCVTFVERTDEESFIVFTYRTCGCCSYVGRRGGGPQAISIGKNCDKFGIVAHELGHVVGFWHEHTRPDRDQHVTIIRENIQQGQEYNFLKMEAGEVNSLGETYDFDSIMHYARNTFSRAPFTASCLLKEIFEQEKEHLFILLVERPCKTQQIMLNFPSMDLFKCRLCWYDYVEVRDGYWRKAPLLGRFCGDKIPEPVISTDSRLWIEFRSSSNILGKGFFVVYEAICGGEIHKGAGQIQSPNYPDEYRPSKECIWKITVSEGFHIGITFQAFETEWHNACSYDYLEIRDGLTEQSPLIGHFCGYEKPEDIKSSSNKVWMKFASDATINKAGFAANFFKEMDECSLPDNGGCEQHCENTLGRYKCTCEPGYELTADKKSCEAACGGFITKLNGTITSPGWPKEYPTNKNCIWQVVAPAQYRISLQFEVFELEGNDVRNQSLHLRVKPLSPSSEMFYSMATELRNLFLSWQVCKYDYVEVRSELASDSKLHGEFCGSEKPEVITSYGSNLRLEFKSDNTVSKKGLEVHYFSDKDECSKDNGGCQHECINTFGSYTCQCRNGFTLHDNGHDCKEGKVLTPALRKAKTFNEFEIEQHQECAYDHLEMYDGPNSKSPILGHFCGSKKPDPIVAFTNKMFLRFYSDASVQRRGFQAKHSTECGGLLKAEVQAKDLYSHAQFGDNNYPGQANCEWVIVAEDGYGGELIFQIFEIEEEADCGYDYMEIYDGYDSTAPRLGRFCGSGISHDSGDFRGITEGGKEPLEEIYSSGDSIMIRFHTDDTINKKGFHARYISTKFQDALHMRK</sequence>
<dbReference type="Proteomes" id="UP000269221">
    <property type="component" value="Unassembled WGS sequence"/>
</dbReference>
<dbReference type="SUPFAM" id="SSF57196">
    <property type="entry name" value="EGF/Laminin"/>
    <property type="match status" value="2"/>
</dbReference>
<evidence type="ECO:0000256" key="21">
    <source>
        <dbReference type="SAM" id="MobiDB-lite"/>
    </source>
</evidence>
<dbReference type="SMART" id="SM00181">
    <property type="entry name" value="EGF"/>
    <property type="match status" value="2"/>
</dbReference>
<dbReference type="InterPro" id="IPR035914">
    <property type="entry name" value="Sperma_CUB_dom_sf"/>
</dbReference>
<dbReference type="GO" id="GO:0008270">
    <property type="term" value="F:zinc ion binding"/>
    <property type="evidence" value="ECO:0007669"/>
    <property type="project" value="UniProtKB-UniRule"/>
</dbReference>
<dbReference type="SUPFAM" id="SSF49854">
    <property type="entry name" value="Spermadhesin, CUB domain"/>
    <property type="match status" value="5"/>
</dbReference>
<feature type="domain" description="CUB" evidence="22">
    <location>
        <begin position="355"/>
        <end position="467"/>
    </location>
</feature>
<keyword evidence="5 17" id="KW-0479">Metal-binding</keyword>
<dbReference type="GO" id="GO:0004222">
    <property type="term" value="F:metalloendopeptidase activity"/>
    <property type="evidence" value="ECO:0007669"/>
    <property type="project" value="UniProtKB-UniRule"/>
</dbReference>
<dbReference type="Gene3D" id="2.10.25.10">
    <property type="entry name" value="Laminin"/>
    <property type="match status" value="2"/>
</dbReference>